<organism evidence="1 2">
    <name type="scientific">Candidatus Methanomarinus sp</name>
    <dbReference type="NCBI Taxonomy" id="3386244"/>
    <lineage>
        <taxon>Archaea</taxon>
        <taxon>Methanobacteriati</taxon>
        <taxon>Methanobacteriota</taxon>
        <taxon>Stenosarchaea group</taxon>
        <taxon>Methanomicrobia</taxon>
        <taxon>Methanosarcinales</taxon>
        <taxon>ANME-2 cluster</taxon>
        <taxon>Candidatus Methanocomedenaceae</taxon>
        <taxon>Candidatus Methanomarinus</taxon>
    </lineage>
</organism>
<dbReference type="EMBL" id="QYBA01000097">
    <property type="protein sequence ID" value="TKY91981.1"/>
    <property type="molecule type" value="Genomic_DNA"/>
</dbReference>
<sequence>MSKKNILYVQTSGVNTPERLYSPLILAQTAKAMEIEAAIYFLGMAITVMKHGEAEKIKVGNFPDLKQVLDQTMAAGVEFYICEASCQLIGLNRGDFIPEARIVGAATLNDLVLEADGTMWF</sequence>
<gene>
    <name evidence="1" type="ORF">C5S46_03050</name>
</gene>
<comment type="caution">
    <text evidence="1">The sequence shown here is derived from an EMBL/GenBank/DDBJ whole genome shotgun (WGS) entry which is preliminary data.</text>
</comment>
<evidence type="ECO:0000313" key="1">
    <source>
        <dbReference type="EMBL" id="TKY91981.1"/>
    </source>
</evidence>
<name>A0AC61SBM2_9EURY</name>
<proteinExistence type="predicted"/>
<accession>A0AC61SBM2</accession>
<evidence type="ECO:0000313" key="2">
    <source>
        <dbReference type="Proteomes" id="UP000315423"/>
    </source>
</evidence>
<protein>
    <submittedName>
        <fullName evidence="1">Sulfur reduction protein DsrE</fullName>
    </submittedName>
</protein>
<dbReference type="Proteomes" id="UP000315423">
    <property type="component" value="Unassembled WGS sequence"/>
</dbReference>
<reference evidence="1" key="1">
    <citation type="submission" date="2018-09" db="EMBL/GenBank/DDBJ databases">
        <title>A genomic encyclopedia of anaerobic methanotrophic archaea.</title>
        <authorList>
            <person name="Skennerton C.T."/>
            <person name="Chadwick G.L."/>
            <person name="Laso-Perez R."/>
            <person name="Leu A.O."/>
            <person name="Speth D.R."/>
            <person name="Yu H."/>
            <person name="Morgan-Lang C."/>
            <person name="Hatzenpichler R."/>
            <person name="Goudeau D."/>
            <person name="Malmstrom R."/>
            <person name="Woyke T."/>
            <person name="Hallam S."/>
            <person name="Tyson G.W."/>
            <person name="Wegener G."/>
            <person name="Boetius A."/>
            <person name="Orphan V.J."/>
        </authorList>
    </citation>
    <scope>NUCLEOTIDE SEQUENCE</scope>
    <source>
        <strain evidence="1">CONS3730D10UFb2</strain>
    </source>
</reference>